<dbReference type="InterPro" id="IPR027417">
    <property type="entry name" value="P-loop_NTPase"/>
</dbReference>
<dbReference type="CDD" id="cd00383">
    <property type="entry name" value="trans_reg_C"/>
    <property type="match status" value="1"/>
</dbReference>
<evidence type="ECO:0000256" key="5">
    <source>
        <dbReference type="PROSITE-ProRule" id="PRU01091"/>
    </source>
</evidence>
<protein>
    <submittedName>
        <fullName evidence="9">Putative SARP-family transcriptional regulator</fullName>
    </submittedName>
</protein>
<dbReference type="CDD" id="cd06170">
    <property type="entry name" value="LuxR_C_like"/>
    <property type="match status" value="1"/>
</dbReference>
<evidence type="ECO:0000256" key="3">
    <source>
        <dbReference type="ARBA" id="ARBA00023125"/>
    </source>
</evidence>
<dbReference type="PROSITE" id="PS00622">
    <property type="entry name" value="HTH_LUXR_1"/>
    <property type="match status" value="1"/>
</dbReference>
<dbReference type="PANTHER" id="PTHR35807">
    <property type="entry name" value="TRANSCRIPTIONAL REGULATOR REDD-RELATED"/>
    <property type="match status" value="1"/>
</dbReference>
<accession>I0HJH0</accession>
<feature type="region of interest" description="Disordered" evidence="6">
    <location>
        <begin position="201"/>
        <end position="224"/>
    </location>
</feature>
<dbReference type="InterPro" id="IPR005158">
    <property type="entry name" value="BTAD"/>
</dbReference>
<keyword evidence="3 5" id="KW-0238">DNA-binding</keyword>
<feature type="domain" description="HTH luxR-type" evidence="7">
    <location>
        <begin position="1064"/>
        <end position="1129"/>
    </location>
</feature>
<dbReference type="Gene3D" id="1.10.10.10">
    <property type="entry name" value="Winged helix-like DNA-binding domain superfamily/Winged helix DNA-binding domain"/>
    <property type="match status" value="2"/>
</dbReference>
<name>I0HJH0_ACTM4</name>
<dbReference type="InterPro" id="IPR011990">
    <property type="entry name" value="TPR-like_helical_dom_sf"/>
</dbReference>
<dbReference type="SUPFAM" id="SSF52540">
    <property type="entry name" value="P-loop containing nucleoside triphosphate hydrolases"/>
    <property type="match status" value="1"/>
</dbReference>
<dbReference type="InterPro" id="IPR051677">
    <property type="entry name" value="AfsR-DnrI-RedD_regulator"/>
</dbReference>
<keyword evidence="4" id="KW-0804">Transcription</keyword>
<dbReference type="SUPFAM" id="SSF48452">
    <property type="entry name" value="TPR-like"/>
    <property type="match status" value="1"/>
</dbReference>
<dbReference type="eggNOG" id="COG2909">
    <property type="taxonomic scope" value="Bacteria"/>
</dbReference>
<dbReference type="PROSITE" id="PS51755">
    <property type="entry name" value="OMPR_PHOB"/>
    <property type="match status" value="1"/>
</dbReference>
<dbReference type="HOGENOM" id="CLU_006850_5_1_11"/>
<evidence type="ECO:0000256" key="4">
    <source>
        <dbReference type="ARBA" id="ARBA00023163"/>
    </source>
</evidence>
<feature type="DNA-binding region" description="OmpR/PhoB-type" evidence="5">
    <location>
        <begin position="1"/>
        <end position="98"/>
    </location>
</feature>
<gene>
    <name evidence="9" type="ordered locus">AMIS_79370</name>
</gene>
<reference evidence="9 10" key="1">
    <citation type="submission" date="2012-02" db="EMBL/GenBank/DDBJ databases">
        <title>Complete genome sequence of Actinoplanes missouriensis 431 (= NBRC 102363).</title>
        <authorList>
            <person name="Ohnishi Y."/>
            <person name="Ishikawa J."/>
            <person name="Sekine M."/>
            <person name="Hosoyama A."/>
            <person name="Harada T."/>
            <person name="Narita H."/>
            <person name="Hata T."/>
            <person name="Konno Y."/>
            <person name="Tutikane K."/>
            <person name="Fujita N."/>
            <person name="Horinouchi S."/>
            <person name="Hayakawa M."/>
        </authorList>
    </citation>
    <scope>NUCLEOTIDE SEQUENCE [LARGE SCALE GENOMIC DNA]</scope>
    <source>
        <strain evidence="10">ATCC 14538 / DSM 43046 / CBS 188.64 / JCM 3121 / NBRC 102363 / NCIMB 12654 / NRRL B-3342 / UNCC 431</strain>
    </source>
</reference>
<evidence type="ECO:0000259" key="7">
    <source>
        <dbReference type="PROSITE" id="PS50043"/>
    </source>
</evidence>
<evidence type="ECO:0000313" key="9">
    <source>
        <dbReference type="EMBL" id="BAL93157.1"/>
    </source>
</evidence>
<dbReference type="InterPro" id="IPR041664">
    <property type="entry name" value="AAA_16"/>
</dbReference>
<comment type="similarity">
    <text evidence="1">Belongs to the AfsR/DnrI/RedD regulatory family.</text>
</comment>
<evidence type="ECO:0000259" key="8">
    <source>
        <dbReference type="PROSITE" id="PS51755"/>
    </source>
</evidence>
<dbReference type="SMART" id="SM01043">
    <property type="entry name" value="BTAD"/>
    <property type="match status" value="1"/>
</dbReference>
<dbReference type="STRING" id="512565.AMIS_79370"/>
<dbReference type="InterPro" id="IPR000792">
    <property type="entry name" value="Tscrpt_reg_LuxR_C"/>
</dbReference>
<proteinExistence type="inferred from homology"/>
<sequence>MVRLRVLGTIEAIVDGRPVDLGGPRQRAVLAILLTRRGGVVSTEQLLEWTWGGEPPGKAITSLQAYISNLRRVLEPDRAPHAPAQFLVRSAPGYALRLPADAVDAWRFESVISAAHTAEPEAAWQMLTEALGWWAGPAYGPFRDEPWAIAEAARLDGLHLTAREALIEAASATGRFAEAVAAAELLTPGHPLREESRRLLAAGPSRTSRRHGEPLSDGSGPTAAEVTVRRNRHLRGRDRELTALTEMRTRALGGVGGALVVRGTAGIGKTSLIEQVVASAAGLRVLRATGVEFEVGLPYSGLLQLLSPLTGGYDSLPVPQRHALEVAAGRREGARPDLALVAMATLTLLSAHAQDGPLLAVIDDAQWLDQSSARVLAFVGRRLATEPIMLLFGVREPAASNDLAALPALPVGEIADADARLLLADALPVPLEDRVAARILAESRGNPLTLLELARTAGPHMLAGGFDRPVSGGASEELFRADLAGLPEATRLLLLVAAAEPLGDPGLLWSAARVLGLAPEELTPAEDGGLVSVDLQVRFRHPLVRSAAYHSASVSDRRRAHLALAEATDPAADPDRHVWHRALAATGTDEPLAAELALAAQRVRARGGVAAAAVFLEHAARLTPDPWQRRERVLTAATDRLESGAPAEAQRLLSTVDAGGHAATQARMELLRGRIAFAQLRGKDAAEPLRRAAELLEPLNPGLAREVHLDALTAATAIGALGGVSLREAVRFARGAVRPTGPATTADLLLDGLIAVLGGDHPAGLDLFRQAVARSTDDDWPSRLKFAAAVMWELWDLTSYERLLDRQIARARAVGNLTRLPDALDTMAGVYLRQGRFAEAASVLEQAGELAGIAGTAPGYPQLVLAAWTGDPGTVALFDAAVANATARGEGLFVGYAHYALAGYHNGRGDYAAAARAAAFADRHLDFGFRGIALRELVEAAARAGDRTTAEQACERLRIRTGPAGTDFASGTQALCAALTTTGDDADTEFRVALEALGRSGLRADHARAELLYGEWLRREGRRTDARGHLRSAHAALLEMGADGFARRAAREMAATGERARSRSAQAGTGLTGQELTIARLVAGGATSKEVSAELFVSPRTVDAHLRNIFRKLGITSRRQLRDLPQYGEFEHRQQ</sequence>
<dbReference type="PRINTS" id="PR00038">
    <property type="entry name" value="HTHLUXR"/>
</dbReference>
<dbReference type="Pfam" id="PF00196">
    <property type="entry name" value="GerE"/>
    <property type="match status" value="1"/>
</dbReference>
<dbReference type="EMBL" id="AP012319">
    <property type="protein sequence ID" value="BAL93157.1"/>
    <property type="molecule type" value="Genomic_DNA"/>
</dbReference>
<evidence type="ECO:0000256" key="6">
    <source>
        <dbReference type="SAM" id="MobiDB-lite"/>
    </source>
</evidence>
<dbReference type="eggNOG" id="COG3629">
    <property type="taxonomic scope" value="Bacteria"/>
</dbReference>
<keyword evidence="2" id="KW-0805">Transcription regulation</keyword>
<dbReference type="Proteomes" id="UP000007882">
    <property type="component" value="Chromosome"/>
</dbReference>
<dbReference type="PROSITE" id="PS50043">
    <property type="entry name" value="HTH_LUXR_2"/>
    <property type="match status" value="1"/>
</dbReference>
<feature type="domain" description="OmpR/PhoB-type" evidence="8">
    <location>
        <begin position="1"/>
        <end position="98"/>
    </location>
</feature>
<dbReference type="PATRIC" id="fig|512565.3.peg.7957"/>
<dbReference type="PANTHER" id="PTHR35807:SF1">
    <property type="entry name" value="TRANSCRIPTIONAL REGULATOR REDD"/>
    <property type="match status" value="1"/>
</dbReference>
<evidence type="ECO:0000313" key="10">
    <source>
        <dbReference type="Proteomes" id="UP000007882"/>
    </source>
</evidence>
<organism evidence="9 10">
    <name type="scientific">Actinoplanes missouriensis (strain ATCC 14538 / DSM 43046 / CBS 188.64 / JCM 3121 / NBRC 102363 / NCIMB 12654 / NRRL B-3342 / UNCC 431)</name>
    <dbReference type="NCBI Taxonomy" id="512565"/>
    <lineage>
        <taxon>Bacteria</taxon>
        <taxon>Bacillati</taxon>
        <taxon>Actinomycetota</taxon>
        <taxon>Actinomycetes</taxon>
        <taxon>Micromonosporales</taxon>
        <taxon>Micromonosporaceae</taxon>
        <taxon>Actinoplanes</taxon>
    </lineage>
</organism>
<dbReference type="KEGG" id="ams:AMIS_79370"/>
<dbReference type="SMART" id="SM00862">
    <property type="entry name" value="Trans_reg_C"/>
    <property type="match status" value="1"/>
</dbReference>
<dbReference type="InterPro" id="IPR001867">
    <property type="entry name" value="OmpR/PhoB-type_DNA-bd"/>
</dbReference>
<evidence type="ECO:0000256" key="2">
    <source>
        <dbReference type="ARBA" id="ARBA00023015"/>
    </source>
</evidence>
<dbReference type="AlphaFoldDB" id="I0HJH0"/>
<dbReference type="SMART" id="SM00421">
    <property type="entry name" value="HTH_LUXR"/>
    <property type="match status" value="1"/>
</dbReference>
<dbReference type="GO" id="GO:0006355">
    <property type="term" value="P:regulation of DNA-templated transcription"/>
    <property type="evidence" value="ECO:0007669"/>
    <property type="project" value="InterPro"/>
</dbReference>
<dbReference type="GO" id="GO:0000160">
    <property type="term" value="P:phosphorelay signal transduction system"/>
    <property type="evidence" value="ECO:0007669"/>
    <property type="project" value="InterPro"/>
</dbReference>
<dbReference type="InterPro" id="IPR036388">
    <property type="entry name" value="WH-like_DNA-bd_sf"/>
</dbReference>
<dbReference type="Pfam" id="PF13191">
    <property type="entry name" value="AAA_16"/>
    <property type="match status" value="1"/>
</dbReference>
<keyword evidence="10" id="KW-1185">Reference proteome</keyword>
<dbReference type="InterPro" id="IPR016032">
    <property type="entry name" value="Sig_transdc_resp-reg_C-effctor"/>
</dbReference>
<evidence type="ECO:0000256" key="1">
    <source>
        <dbReference type="ARBA" id="ARBA00005820"/>
    </source>
</evidence>
<dbReference type="GO" id="GO:0003677">
    <property type="term" value="F:DNA binding"/>
    <property type="evidence" value="ECO:0007669"/>
    <property type="project" value="UniProtKB-UniRule"/>
</dbReference>
<dbReference type="Pfam" id="PF00486">
    <property type="entry name" value="Trans_reg_C"/>
    <property type="match status" value="1"/>
</dbReference>
<dbReference type="Pfam" id="PF03704">
    <property type="entry name" value="BTAD"/>
    <property type="match status" value="1"/>
</dbReference>
<dbReference type="Gene3D" id="1.25.40.10">
    <property type="entry name" value="Tetratricopeptide repeat domain"/>
    <property type="match status" value="2"/>
</dbReference>
<dbReference type="SUPFAM" id="SSF46894">
    <property type="entry name" value="C-terminal effector domain of the bipartite response regulators"/>
    <property type="match status" value="2"/>
</dbReference>